<accession>E8U5V9</accession>
<organism evidence="2 3">
    <name type="scientific">Deinococcus maricopensis (strain DSM 21211 / LMG 22137 / NRRL B-23946 / LB-34)</name>
    <dbReference type="NCBI Taxonomy" id="709986"/>
    <lineage>
        <taxon>Bacteria</taxon>
        <taxon>Thermotogati</taxon>
        <taxon>Deinococcota</taxon>
        <taxon>Deinococci</taxon>
        <taxon>Deinococcales</taxon>
        <taxon>Deinococcaceae</taxon>
        <taxon>Deinococcus</taxon>
    </lineage>
</organism>
<dbReference type="Proteomes" id="UP000008635">
    <property type="component" value="Chromosome"/>
</dbReference>
<evidence type="ECO:0000313" key="2">
    <source>
        <dbReference type="EMBL" id="ADV66448.1"/>
    </source>
</evidence>
<dbReference type="EMBL" id="CP002454">
    <property type="protein sequence ID" value="ADV66448.1"/>
    <property type="molecule type" value="Genomic_DNA"/>
</dbReference>
<name>E8U5V9_DEIML</name>
<dbReference type="RefSeq" id="WP_013555953.1">
    <property type="nucleotide sequence ID" value="NC_014958.1"/>
</dbReference>
<dbReference type="AlphaFoldDB" id="E8U5V9"/>
<evidence type="ECO:0000256" key="1">
    <source>
        <dbReference type="SAM" id="SignalP"/>
    </source>
</evidence>
<protein>
    <submittedName>
        <fullName evidence="2">Uncharacterized protein</fullName>
    </submittedName>
</protein>
<dbReference type="KEGG" id="dmr:Deima_0793"/>
<reference evidence="2 3" key="1">
    <citation type="journal article" date="2011" name="Stand. Genomic Sci.">
        <title>Complete genome sequence of Deinococcus maricopensis type strain (LB-34).</title>
        <authorList>
            <person name="Pukall R."/>
            <person name="Zeytun A."/>
            <person name="Lucas S."/>
            <person name="Lapidus A."/>
            <person name="Hammon N."/>
            <person name="Deshpande S."/>
            <person name="Nolan M."/>
            <person name="Cheng J.F."/>
            <person name="Pitluck S."/>
            <person name="Liolios K."/>
            <person name="Pagani I."/>
            <person name="Mikhailova N."/>
            <person name="Ivanova N."/>
            <person name="Mavromatis K."/>
            <person name="Pati A."/>
            <person name="Tapia R."/>
            <person name="Han C."/>
            <person name="Goodwin L."/>
            <person name="Chen A."/>
            <person name="Palaniappan K."/>
            <person name="Land M."/>
            <person name="Hauser L."/>
            <person name="Chang Y.J."/>
            <person name="Jeffries C.D."/>
            <person name="Brambilla E.M."/>
            <person name="Rohde M."/>
            <person name="Goker M."/>
            <person name="Detter J.C."/>
            <person name="Woyke T."/>
            <person name="Bristow J."/>
            <person name="Eisen J.A."/>
            <person name="Markowitz V."/>
            <person name="Hugenholtz P."/>
            <person name="Kyrpides N.C."/>
            <person name="Klenk H.P."/>
        </authorList>
    </citation>
    <scope>NUCLEOTIDE SEQUENCE [LARGE SCALE GENOMIC DNA]</scope>
    <source>
        <strain evidence="3">DSM 21211 / LMG 22137 / NRRL B-23946 / LB-34</strain>
    </source>
</reference>
<gene>
    <name evidence="2" type="ordered locus">Deima_0793</name>
</gene>
<keyword evidence="1" id="KW-0732">Signal</keyword>
<sequence length="40" mass="4030" precursor="true">MKKLLRAALALMTLTVAVAAVSGTASAYPCSGDNYGPGRC</sequence>
<reference evidence="3" key="2">
    <citation type="submission" date="2011-01" db="EMBL/GenBank/DDBJ databases">
        <title>The complete genome of Deinococcus maricopensis DSM 21211.</title>
        <authorList>
            <consortium name="US DOE Joint Genome Institute (JGI-PGF)"/>
            <person name="Lucas S."/>
            <person name="Copeland A."/>
            <person name="Lapidus A."/>
            <person name="Goodwin L."/>
            <person name="Pitluck S."/>
            <person name="Kyrpides N."/>
            <person name="Mavromatis K."/>
            <person name="Pagani I."/>
            <person name="Ivanova N."/>
            <person name="Ovchinnikova G."/>
            <person name="Zeytun A."/>
            <person name="Detter J.C."/>
            <person name="Han C."/>
            <person name="Land M."/>
            <person name="Hauser L."/>
            <person name="Markowitz V."/>
            <person name="Cheng J.-F."/>
            <person name="Hugenholtz P."/>
            <person name="Woyke T."/>
            <person name="Wu D."/>
            <person name="Pukall R."/>
            <person name="Gehrich-Schroeter G."/>
            <person name="Brambilla E."/>
            <person name="Klenk H.-P."/>
            <person name="Eisen J.A."/>
        </authorList>
    </citation>
    <scope>NUCLEOTIDE SEQUENCE [LARGE SCALE GENOMIC DNA]</scope>
    <source>
        <strain evidence="3">DSM 21211 / LMG 22137 / NRRL B-23946 / LB-34</strain>
    </source>
</reference>
<keyword evidence="3" id="KW-1185">Reference proteome</keyword>
<dbReference type="STRING" id="709986.Deima_0793"/>
<feature type="signal peptide" evidence="1">
    <location>
        <begin position="1"/>
        <end position="19"/>
    </location>
</feature>
<feature type="chain" id="PRO_5003232219" evidence="1">
    <location>
        <begin position="20"/>
        <end position="40"/>
    </location>
</feature>
<evidence type="ECO:0000313" key="3">
    <source>
        <dbReference type="Proteomes" id="UP000008635"/>
    </source>
</evidence>
<proteinExistence type="predicted"/>
<dbReference type="HOGENOM" id="CLU_3288398_0_0_0"/>